<dbReference type="Gene3D" id="3.30.2310.20">
    <property type="entry name" value="RelE-like"/>
    <property type="match status" value="1"/>
</dbReference>
<dbReference type="AlphaFoldDB" id="A0A850T883"/>
<evidence type="ECO:0000313" key="3">
    <source>
        <dbReference type="Proteomes" id="UP000553343"/>
    </source>
</evidence>
<dbReference type="Proteomes" id="UP000553343">
    <property type="component" value="Unassembled WGS sequence"/>
</dbReference>
<reference evidence="2 3" key="1">
    <citation type="submission" date="2020-06" db="EMBL/GenBank/DDBJ databases">
        <title>High-quality draft genome of sulfate reducer Desulfobacter latus type strain AcrS2 isolated from marine sediment.</title>
        <authorList>
            <person name="Hoppe M."/>
            <person name="Larsen C.K."/>
            <person name="Marshall I.P.G."/>
            <person name="Schramm A."/>
            <person name="Marietou A.G."/>
        </authorList>
    </citation>
    <scope>NUCLEOTIDE SEQUENCE [LARGE SCALE GENOMIC DNA]</scope>
    <source>
        <strain evidence="2 3">AcRS2</strain>
    </source>
</reference>
<comment type="caution">
    <text evidence="2">The sequence shown here is derived from an EMBL/GenBank/DDBJ whole genome shotgun (WGS) entry which is preliminary data.</text>
</comment>
<dbReference type="InterPro" id="IPR007712">
    <property type="entry name" value="RelE/ParE_toxin"/>
</dbReference>
<dbReference type="RefSeq" id="WP_178366102.1">
    <property type="nucleotide sequence ID" value="NZ_JACADJ010000015.1"/>
</dbReference>
<sequence>MYRIGDYRVICEIQDTVVKIVVVRIGHCRDVYKF</sequence>
<keyword evidence="1" id="KW-1277">Toxin-antitoxin system</keyword>
<protein>
    <submittedName>
        <fullName evidence="2">Type II toxin-antitoxin system RelE/ParE family toxin</fullName>
    </submittedName>
</protein>
<evidence type="ECO:0000313" key="2">
    <source>
        <dbReference type="EMBL" id="NWH04648.1"/>
    </source>
</evidence>
<name>A0A850T883_9BACT</name>
<dbReference type="Pfam" id="PF05016">
    <property type="entry name" value="ParE_toxin"/>
    <property type="match status" value="1"/>
</dbReference>
<dbReference type="EMBL" id="JACADJ010000015">
    <property type="protein sequence ID" value="NWH04648.1"/>
    <property type="molecule type" value="Genomic_DNA"/>
</dbReference>
<organism evidence="2 3">
    <name type="scientific">Desulfobacter latus</name>
    <dbReference type="NCBI Taxonomy" id="2292"/>
    <lineage>
        <taxon>Bacteria</taxon>
        <taxon>Pseudomonadati</taxon>
        <taxon>Thermodesulfobacteriota</taxon>
        <taxon>Desulfobacteria</taxon>
        <taxon>Desulfobacterales</taxon>
        <taxon>Desulfobacteraceae</taxon>
        <taxon>Desulfobacter</taxon>
    </lineage>
</organism>
<accession>A0A850T883</accession>
<keyword evidence="3" id="KW-1185">Reference proteome</keyword>
<proteinExistence type="predicted"/>
<dbReference type="SUPFAM" id="SSF143011">
    <property type="entry name" value="RelE-like"/>
    <property type="match status" value="1"/>
</dbReference>
<dbReference type="InterPro" id="IPR035093">
    <property type="entry name" value="RelE/ParE_toxin_dom_sf"/>
</dbReference>
<gene>
    <name evidence="2" type="ORF">HXW94_06550</name>
</gene>
<evidence type="ECO:0000256" key="1">
    <source>
        <dbReference type="ARBA" id="ARBA00022649"/>
    </source>
</evidence>